<evidence type="ECO:0000256" key="7">
    <source>
        <dbReference type="SAM" id="Coils"/>
    </source>
</evidence>
<dbReference type="EMBL" id="RKRF01000014">
    <property type="protein sequence ID" value="RPF50140.1"/>
    <property type="molecule type" value="Genomic_DNA"/>
</dbReference>
<dbReference type="GO" id="GO:0007165">
    <property type="term" value="P:signal transduction"/>
    <property type="evidence" value="ECO:0007669"/>
    <property type="project" value="UniProtKB-KW"/>
</dbReference>
<evidence type="ECO:0000313" key="12">
    <source>
        <dbReference type="EMBL" id="RPF50140.1"/>
    </source>
</evidence>
<gene>
    <name evidence="12" type="ORF">EDC24_2958</name>
</gene>
<keyword evidence="9" id="KW-1133">Transmembrane helix</keyword>
<evidence type="ECO:0000256" key="4">
    <source>
        <dbReference type="ARBA" id="ARBA00023224"/>
    </source>
</evidence>
<comment type="subcellular location">
    <subcellularLocation>
        <location evidence="1">Cell membrane</location>
    </subcellularLocation>
</comment>
<dbReference type="PROSITE" id="PS50885">
    <property type="entry name" value="HAMP"/>
    <property type="match status" value="1"/>
</dbReference>
<reference evidence="12 13" key="1">
    <citation type="submission" date="2018-11" db="EMBL/GenBank/DDBJ databases">
        <title>Genomic Encyclopedia of Type Strains, Phase IV (KMG-IV): sequencing the most valuable type-strain genomes for metagenomic binning, comparative biology and taxonomic classification.</title>
        <authorList>
            <person name="Goeker M."/>
        </authorList>
    </citation>
    <scope>NUCLEOTIDE SEQUENCE [LARGE SCALE GENOMIC DNA]</scope>
    <source>
        <strain evidence="12 13">DSM 18090</strain>
    </source>
</reference>
<dbReference type="Pfam" id="PF00672">
    <property type="entry name" value="HAMP"/>
    <property type="match status" value="1"/>
</dbReference>
<feature type="transmembrane region" description="Helical" evidence="9">
    <location>
        <begin position="206"/>
        <end position="232"/>
    </location>
</feature>
<name>A0A3N5B3L7_9BACI</name>
<proteinExistence type="inferred from homology"/>
<organism evidence="12 13">
    <name type="scientific">Aquisalibacillus elongatus</name>
    <dbReference type="NCBI Taxonomy" id="485577"/>
    <lineage>
        <taxon>Bacteria</taxon>
        <taxon>Bacillati</taxon>
        <taxon>Bacillota</taxon>
        <taxon>Bacilli</taxon>
        <taxon>Bacillales</taxon>
        <taxon>Bacillaceae</taxon>
        <taxon>Aquisalibacillus</taxon>
    </lineage>
</organism>
<dbReference type="GO" id="GO:0005886">
    <property type="term" value="C:plasma membrane"/>
    <property type="evidence" value="ECO:0007669"/>
    <property type="project" value="UniProtKB-SubCell"/>
</dbReference>
<dbReference type="RefSeq" id="WP_124223788.1">
    <property type="nucleotide sequence ID" value="NZ_RKRF01000014.1"/>
</dbReference>
<dbReference type="Pfam" id="PF00015">
    <property type="entry name" value="MCPsignal"/>
    <property type="match status" value="1"/>
</dbReference>
<accession>A0A3N5B3L7</accession>
<dbReference type="InterPro" id="IPR003660">
    <property type="entry name" value="HAMP_dom"/>
</dbReference>
<keyword evidence="4 6" id="KW-0807">Transducer</keyword>
<evidence type="ECO:0000256" key="8">
    <source>
        <dbReference type="SAM" id="MobiDB-lite"/>
    </source>
</evidence>
<evidence type="ECO:0000256" key="6">
    <source>
        <dbReference type="PROSITE-ProRule" id="PRU00284"/>
    </source>
</evidence>
<feature type="domain" description="Methyl-accepting transducer" evidence="10">
    <location>
        <begin position="306"/>
        <end position="556"/>
    </location>
</feature>
<evidence type="ECO:0000256" key="2">
    <source>
        <dbReference type="ARBA" id="ARBA00022475"/>
    </source>
</evidence>
<dbReference type="SUPFAM" id="SSF58104">
    <property type="entry name" value="Methyl-accepting chemotaxis protein (MCP) signaling domain"/>
    <property type="match status" value="1"/>
</dbReference>
<evidence type="ECO:0000256" key="3">
    <source>
        <dbReference type="ARBA" id="ARBA00023136"/>
    </source>
</evidence>
<dbReference type="OrthoDB" id="9804712at2"/>
<keyword evidence="13" id="KW-1185">Reference proteome</keyword>
<comment type="caution">
    <text evidence="12">The sequence shown here is derived from an EMBL/GenBank/DDBJ whole genome shotgun (WGS) entry which is preliminary data.</text>
</comment>
<feature type="domain" description="HAMP" evidence="11">
    <location>
        <begin position="234"/>
        <end position="287"/>
    </location>
</feature>
<feature type="region of interest" description="Disordered" evidence="8">
    <location>
        <begin position="296"/>
        <end position="316"/>
    </location>
</feature>
<feature type="coiled-coil region" evidence="7">
    <location>
        <begin position="559"/>
        <end position="589"/>
    </location>
</feature>
<evidence type="ECO:0000259" key="10">
    <source>
        <dbReference type="PROSITE" id="PS50111"/>
    </source>
</evidence>
<keyword evidence="2" id="KW-1003">Cell membrane</keyword>
<dbReference type="InterPro" id="IPR004090">
    <property type="entry name" value="Chemotax_Me-accpt_rcpt"/>
</dbReference>
<evidence type="ECO:0000313" key="13">
    <source>
        <dbReference type="Proteomes" id="UP000276443"/>
    </source>
</evidence>
<dbReference type="GO" id="GO:0004888">
    <property type="term" value="F:transmembrane signaling receptor activity"/>
    <property type="evidence" value="ECO:0007669"/>
    <property type="project" value="InterPro"/>
</dbReference>
<dbReference type="CDD" id="cd11386">
    <property type="entry name" value="MCP_signal"/>
    <property type="match status" value="1"/>
</dbReference>
<dbReference type="PROSITE" id="PS50111">
    <property type="entry name" value="CHEMOTAXIS_TRANSDUC_2"/>
    <property type="match status" value="1"/>
</dbReference>
<protein>
    <submittedName>
        <fullName evidence="12">Methyl-accepting chemotaxis protein</fullName>
    </submittedName>
</protein>
<dbReference type="Proteomes" id="UP000276443">
    <property type="component" value="Unassembled WGS sequence"/>
</dbReference>
<keyword evidence="7" id="KW-0175">Coiled coil</keyword>
<evidence type="ECO:0000256" key="9">
    <source>
        <dbReference type="SAM" id="Phobius"/>
    </source>
</evidence>
<keyword evidence="9" id="KW-0812">Transmembrane</keyword>
<dbReference type="SMART" id="SM00283">
    <property type="entry name" value="MA"/>
    <property type="match status" value="1"/>
</dbReference>
<dbReference type="GO" id="GO:0006935">
    <property type="term" value="P:chemotaxis"/>
    <property type="evidence" value="ECO:0007669"/>
    <property type="project" value="InterPro"/>
</dbReference>
<dbReference type="CDD" id="cd06225">
    <property type="entry name" value="HAMP"/>
    <property type="match status" value="1"/>
</dbReference>
<dbReference type="PRINTS" id="PR00260">
    <property type="entry name" value="CHEMTRNSDUCR"/>
</dbReference>
<dbReference type="SMART" id="SM00304">
    <property type="entry name" value="HAMP"/>
    <property type="match status" value="2"/>
</dbReference>
<dbReference type="PANTHER" id="PTHR32089">
    <property type="entry name" value="METHYL-ACCEPTING CHEMOTAXIS PROTEIN MCPB"/>
    <property type="match status" value="1"/>
</dbReference>
<evidence type="ECO:0000259" key="11">
    <source>
        <dbReference type="PROSITE" id="PS50885"/>
    </source>
</evidence>
<dbReference type="PANTHER" id="PTHR32089:SF114">
    <property type="entry name" value="METHYL-ACCEPTING CHEMOTAXIS PROTEIN MCPB"/>
    <property type="match status" value="1"/>
</dbReference>
<dbReference type="Gene3D" id="1.10.287.950">
    <property type="entry name" value="Methyl-accepting chemotaxis protein"/>
    <property type="match status" value="1"/>
</dbReference>
<evidence type="ECO:0000256" key="5">
    <source>
        <dbReference type="ARBA" id="ARBA00029447"/>
    </source>
</evidence>
<feature type="transmembrane region" description="Helical" evidence="9">
    <location>
        <begin position="40"/>
        <end position="62"/>
    </location>
</feature>
<feature type="compositionally biased region" description="Low complexity" evidence="8">
    <location>
        <begin position="296"/>
        <end position="309"/>
    </location>
</feature>
<keyword evidence="3 9" id="KW-0472">Membrane</keyword>
<dbReference type="AlphaFoldDB" id="A0A3N5B3L7"/>
<evidence type="ECO:0000256" key="1">
    <source>
        <dbReference type="ARBA" id="ARBA00004236"/>
    </source>
</evidence>
<dbReference type="InterPro" id="IPR004089">
    <property type="entry name" value="MCPsignal_dom"/>
</dbReference>
<sequence length="592" mass="65323">MKKLIKRKRKEEGITELEPSVSQKQSKGKFWRNISVGKKYGLISIITILLFLIASGVVFASLQSADSQVDAQDRRSERAVLIDEMTTLFLQKDLTVVDYVEYRSNSYEEDFHTLDEQFEGVMKEVRPRLEGEQVELMDQISANNTEVNTLFEEEVSPAISSFDDNAAQSARSQIASIREDTQVLLEDLRNMVMTDYNTAYQNTKQAFASVLISLVAGIVIVVVISALLLWVISRNVRKNINGAVEMADEISNGNLNVEPLDYESQDEIGQLSHSLNTMRDNLRNILGDVSEASQSVSSQSQQLNQASNEVQEGSEQIASTMQELTSGSENQANSASAISEMMESFLQKVRYSYENGDQVAQESDSVVALTEDGRDKMVASTEQMKQIHSIVEEAVNKVKGLDQQSQEISKLVEVIQDIAEQTNLLALNAAIEAARAGEHGKGFAVVADEVRKLAEQVGDSVGDITKIVTNIQHESAEVTESLESGYREVEEGTSQLESTQLTFDQINQSVNQVTGKVQEISSNLKEVLDDSVQMNESVEEIASISEESAAGVEETAATVEESNSSMEEVAKAADELNQLAEKLNAQVRQFNL</sequence>
<comment type="similarity">
    <text evidence="5">Belongs to the methyl-accepting chemotaxis (MCP) protein family.</text>
</comment>